<proteinExistence type="predicted"/>
<reference evidence="1 2" key="1">
    <citation type="submission" date="2016-01" db="EMBL/GenBank/DDBJ databases">
        <title>Draft Genome Sequences of Seven Thermophilic Sporeformers Isolated from Foods.</title>
        <authorList>
            <person name="Berendsen E.M."/>
            <person name="Wells-Bennik M.H."/>
            <person name="Krawcyk A.O."/>
            <person name="De Jong A."/>
            <person name="Holsappel S."/>
            <person name="Eijlander R.T."/>
            <person name="Kuipers O.P."/>
        </authorList>
    </citation>
    <scope>NUCLEOTIDE SEQUENCE [LARGE SCALE GENOMIC DNA]</scope>
    <source>
        <strain evidence="1 2">B4135</strain>
    </source>
</reference>
<gene>
    <name evidence="1" type="ORF">B4135_0229</name>
</gene>
<name>A0A150M988_9BACI</name>
<protein>
    <submittedName>
        <fullName evidence="1">Uncharacterized protein</fullName>
    </submittedName>
</protein>
<dbReference type="AlphaFoldDB" id="A0A150M988"/>
<evidence type="ECO:0000313" key="1">
    <source>
        <dbReference type="EMBL" id="KYD20812.1"/>
    </source>
</evidence>
<organism evidence="1 2">
    <name type="scientific">Caldibacillus debilis</name>
    <dbReference type="NCBI Taxonomy" id="301148"/>
    <lineage>
        <taxon>Bacteria</taxon>
        <taxon>Bacillati</taxon>
        <taxon>Bacillota</taxon>
        <taxon>Bacilli</taxon>
        <taxon>Bacillales</taxon>
        <taxon>Bacillaceae</taxon>
        <taxon>Caldibacillus</taxon>
    </lineage>
</organism>
<sequence>MRFPFLLNVHKPLYKASGKSAKRIKEAGRTFSPPGSRPCGIFPFRSLQETGKTPAFVSVFLLKLQ</sequence>
<dbReference type="EMBL" id="LQYT01000028">
    <property type="protein sequence ID" value="KYD20812.1"/>
    <property type="molecule type" value="Genomic_DNA"/>
</dbReference>
<accession>A0A150M988</accession>
<dbReference type="Proteomes" id="UP000075683">
    <property type="component" value="Unassembled WGS sequence"/>
</dbReference>
<comment type="caution">
    <text evidence="1">The sequence shown here is derived from an EMBL/GenBank/DDBJ whole genome shotgun (WGS) entry which is preliminary data.</text>
</comment>
<evidence type="ECO:0000313" key="2">
    <source>
        <dbReference type="Proteomes" id="UP000075683"/>
    </source>
</evidence>